<dbReference type="PANTHER" id="PTHR40697:SF2">
    <property type="entry name" value="ATP-NAD KINASE-RELATED"/>
    <property type="match status" value="1"/>
</dbReference>
<dbReference type="InterPro" id="IPR017438">
    <property type="entry name" value="ATP-NAD_kinase_N"/>
</dbReference>
<accession>A0A502L5K9</accession>
<dbReference type="AlphaFoldDB" id="A0A502L5K9"/>
<dbReference type="Proteomes" id="UP000315303">
    <property type="component" value="Unassembled WGS sequence"/>
</dbReference>
<evidence type="ECO:0000313" key="2">
    <source>
        <dbReference type="Proteomes" id="UP000315303"/>
    </source>
</evidence>
<dbReference type="GO" id="GO:0051287">
    <property type="term" value="F:NAD binding"/>
    <property type="evidence" value="ECO:0007669"/>
    <property type="project" value="UniProtKB-ARBA"/>
</dbReference>
<dbReference type="Gene3D" id="3.40.50.10330">
    <property type="entry name" value="Probable inorganic polyphosphate/atp-NAD kinase, domain 1"/>
    <property type="match status" value="1"/>
</dbReference>
<dbReference type="InterPro" id="IPR002504">
    <property type="entry name" value="NADK"/>
</dbReference>
<dbReference type="InterPro" id="IPR011386">
    <property type="entry name" value="Put_ATP-NAD_kin"/>
</dbReference>
<dbReference type="Pfam" id="PF01513">
    <property type="entry name" value="NAD_kinase"/>
    <property type="match status" value="1"/>
</dbReference>
<reference evidence="1 2" key="1">
    <citation type="submission" date="2019-01" db="EMBL/GenBank/DDBJ databases">
        <title>Litorilituus lipolytica sp. nov., isolated from intertidal sand of the Yellow Sea in China.</title>
        <authorList>
            <person name="Liu A."/>
        </authorList>
    </citation>
    <scope>NUCLEOTIDE SEQUENCE [LARGE SCALE GENOMIC DNA]</scope>
    <source>
        <strain evidence="1 2">RZ04</strain>
    </source>
</reference>
<organism evidence="1 2">
    <name type="scientific">Litorilituus lipolyticus</name>
    <dbReference type="NCBI Taxonomy" id="2491017"/>
    <lineage>
        <taxon>Bacteria</taxon>
        <taxon>Pseudomonadati</taxon>
        <taxon>Pseudomonadota</taxon>
        <taxon>Gammaproteobacteria</taxon>
        <taxon>Alteromonadales</taxon>
        <taxon>Colwelliaceae</taxon>
        <taxon>Litorilituus</taxon>
    </lineage>
</organism>
<dbReference type="Pfam" id="PF20143">
    <property type="entry name" value="NAD_kinase_C"/>
    <property type="match status" value="1"/>
</dbReference>
<keyword evidence="2" id="KW-1185">Reference proteome</keyword>
<gene>
    <name evidence="1" type="ORF">EPA86_00315</name>
</gene>
<dbReference type="PANTHER" id="PTHR40697">
    <property type="entry name" value="ACETOIN CATABOLISM PROTEIN X"/>
    <property type="match status" value="1"/>
</dbReference>
<evidence type="ECO:0000313" key="1">
    <source>
        <dbReference type="EMBL" id="TPH19208.1"/>
    </source>
</evidence>
<proteinExistence type="predicted"/>
<dbReference type="GO" id="GO:0006741">
    <property type="term" value="P:NADP+ biosynthetic process"/>
    <property type="evidence" value="ECO:0007669"/>
    <property type="project" value="InterPro"/>
</dbReference>
<dbReference type="OrthoDB" id="5511344at2"/>
<dbReference type="SUPFAM" id="SSF111331">
    <property type="entry name" value="NAD kinase/diacylglycerol kinase-like"/>
    <property type="match status" value="1"/>
</dbReference>
<keyword evidence="1" id="KW-0808">Transferase</keyword>
<dbReference type="InterPro" id="IPR039065">
    <property type="entry name" value="AcoX-like"/>
</dbReference>
<name>A0A502L5K9_9GAMM</name>
<dbReference type="EMBL" id="SAWY01000001">
    <property type="protein sequence ID" value="TPH19208.1"/>
    <property type="molecule type" value="Genomic_DNA"/>
</dbReference>
<dbReference type="GO" id="GO:0003951">
    <property type="term" value="F:NAD+ kinase activity"/>
    <property type="evidence" value="ECO:0007669"/>
    <property type="project" value="InterPro"/>
</dbReference>
<protein>
    <submittedName>
        <fullName evidence="1">ATP-NAD kinase</fullName>
    </submittedName>
</protein>
<sequence length="388" mass="41678">MSHFKLGFIINPIAGIGGSVALKGSDGMAMHALALGAKPKANERAKQALEVLEPYMDKLTVYTVNDQMGQDCAKSLGFCTELVYEVKTEQTAADDTEYAVKALLEKQVDIILFAGGDGTARNIANIVSDNDKGLNQVPVLGIPAGCKIHSGVYAITPKAAGRVVEMMINKELVSLAEGDVMDIDESLFRQGVVKAKRYGEMQIPSELRYVQAVKSGGKESDELVLQDISANIIEEMADEEETLFIIGSGSTTAFLMAELDLANTLLGVDLVYQHELQASDVTEAELWQAIKEHDGPCKLVITLIGGQGHIFGRGNQQLSPRVIRAVLAQESGRDNIAIIATKTKLSALNNRALVSDTGDSELDQELSGYMAITTGYKDQVLYPVASPA</sequence>
<dbReference type="GO" id="GO:0005524">
    <property type="term" value="F:ATP binding"/>
    <property type="evidence" value="ECO:0007669"/>
    <property type="project" value="UniProtKB-ARBA"/>
</dbReference>
<dbReference type="InterPro" id="IPR016064">
    <property type="entry name" value="NAD/diacylglycerol_kinase_sf"/>
</dbReference>
<dbReference type="PIRSF" id="PIRSF016907">
    <property type="entry name" value="Kin_ATP-NAD"/>
    <property type="match status" value="1"/>
</dbReference>
<comment type="caution">
    <text evidence="1">The sequence shown here is derived from an EMBL/GenBank/DDBJ whole genome shotgun (WGS) entry which is preliminary data.</text>
</comment>
<dbReference type="RefSeq" id="WP_140600744.1">
    <property type="nucleotide sequence ID" value="NZ_SAWY01000001.1"/>
</dbReference>
<keyword evidence="1" id="KW-0418">Kinase</keyword>